<proteinExistence type="predicted"/>
<organism evidence="1 2">
    <name type="scientific">Massilia aquatica</name>
    <dbReference type="NCBI Taxonomy" id="2609000"/>
    <lineage>
        <taxon>Bacteria</taxon>
        <taxon>Pseudomonadati</taxon>
        <taxon>Pseudomonadota</taxon>
        <taxon>Betaproteobacteria</taxon>
        <taxon>Burkholderiales</taxon>
        <taxon>Oxalobacteraceae</taxon>
        <taxon>Telluria group</taxon>
        <taxon>Massilia</taxon>
    </lineage>
</organism>
<keyword evidence="2" id="KW-1185">Reference proteome</keyword>
<dbReference type="Proteomes" id="UP000819052">
    <property type="component" value="Unassembled WGS sequence"/>
</dbReference>
<accession>A0ABX0M668</accession>
<evidence type="ECO:0000313" key="2">
    <source>
        <dbReference type="Proteomes" id="UP000819052"/>
    </source>
</evidence>
<reference evidence="1 2" key="1">
    <citation type="submission" date="2019-09" db="EMBL/GenBank/DDBJ databases">
        <title>Taxonomy of Antarctic Massilia spp.: description of Massilia rubra sp. nov., Massilia aquatica sp. nov., Massilia mucilaginosa sp. nov., Massilia frigida sp. nov. isolated from streams, lakes and regoliths.</title>
        <authorList>
            <person name="Holochova P."/>
            <person name="Sedlacek I."/>
            <person name="Kralova S."/>
            <person name="Maslanova I."/>
            <person name="Busse H.-J."/>
            <person name="Stankova E."/>
            <person name="Vrbovska V."/>
            <person name="Kovarovic V."/>
            <person name="Bartak M."/>
            <person name="Svec P."/>
            <person name="Pantucek R."/>
        </authorList>
    </citation>
    <scope>NUCLEOTIDE SEQUENCE [LARGE SCALE GENOMIC DNA]</scope>
    <source>
        <strain evidence="1 2">CCM 8693</strain>
    </source>
</reference>
<gene>
    <name evidence="1" type="ORF">F1609_10200</name>
</gene>
<evidence type="ECO:0000313" key="1">
    <source>
        <dbReference type="EMBL" id="NHZ40525.1"/>
    </source>
</evidence>
<evidence type="ECO:0008006" key="3">
    <source>
        <dbReference type="Google" id="ProtNLM"/>
    </source>
</evidence>
<dbReference type="RefSeq" id="WP_167076328.1">
    <property type="nucleotide sequence ID" value="NZ_VVIW01000004.1"/>
</dbReference>
<sequence length="165" mass="19291">MDNFFEIFLKSELKDILVSGYIECDEITIFKPMYDRLYFVFEETILEFGANSFWSIDVRAIKKIEPWFEVEEDDIFGVSSIYSQCFSTELSIRALSLCYYIDPTNADVLFFCLNYSIGERCKSLFINPKNTFGFSFSDSEDEEDAWLWEAHAAKIPIRKEVKSAC</sequence>
<comment type="caution">
    <text evidence="1">The sequence shown here is derived from an EMBL/GenBank/DDBJ whole genome shotgun (WGS) entry which is preliminary data.</text>
</comment>
<name>A0ABX0M668_9BURK</name>
<protein>
    <recommendedName>
        <fullName evidence="3">DUF4240 domain-containing protein</fullName>
    </recommendedName>
</protein>
<dbReference type="EMBL" id="VVIW01000004">
    <property type="protein sequence ID" value="NHZ40525.1"/>
    <property type="molecule type" value="Genomic_DNA"/>
</dbReference>